<proteinExistence type="inferred from homology"/>
<evidence type="ECO:0000313" key="4">
    <source>
        <dbReference type="EMBL" id="KAJ8563692.1"/>
    </source>
</evidence>
<dbReference type="SUPFAM" id="SSF52540">
    <property type="entry name" value="P-loop containing nucleoside triphosphate hydrolases"/>
    <property type="match status" value="1"/>
</dbReference>
<evidence type="ECO:0000259" key="3">
    <source>
        <dbReference type="Pfam" id="PF09368"/>
    </source>
</evidence>
<name>A0A9Q1MT26_9SOLA</name>
<dbReference type="OrthoDB" id="354769at2759"/>
<feature type="domain" description="Sas10 C-terminal" evidence="3">
    <location>
        <begin position="228"/>
        <end position="300"/>
    </location>
</feature>
<dbReference type="Pfam" id="PF09368">
    <property type="entry name" value="Sas10"/>
    <property type="match status" value="1"/>
</dbReference>
<feature type="region of interest" description="Disordered" evidence="2">
    <location>
        <begin position="209"/>
        <end position="335"/>
    </location>
</feature>
<protein>
    <recommendedName>
        <fullName evidence="3">Sas10 C-terminal domain-containing protein</fullName>
    </recommendedName>
</protein>
<feature type="compositionally biased region" description="Polar residues" evidence="2">
    <location>
        <begin position="304"/>
        <end position="320"/>
    </location>
</feature>
<gene>
    <name evidence="4" type="ORF">K7X08_032144</name>
</gene>
<dbReference type="GO" id="GO:0005634">
    <property type="term" value="C:nucleus"/>
    <property type="evidence" value="ECO:0007669"/>
    <property type="project" value="TreeGrafter"/>
</dbReference>
<organism evidence="4 5">
    <name type="scientific">Anisodus acutangulus</name>
    <dbReference type="NCBI Taxonomy" id="402998"/>
    <lineage>
        <taxon>Eukaryota</taxon>
        <taxon>Viridiplantae</taxon>
        <taxon>Streptophyta</taxon>
        <taxon>Embryophyta</taxon>
        <taxon>Tracheophyta</taxon>
        <taxon>Spermatophyta</taxon>
        <taxon>Magnoliopsida</taxon>
        <taxon>eudicotyledons</taxon>
        <taxon>Gunneridae</taxon>
        <taxon>Pentapetalae</taxon>
        <taxon>asterids</taxon>
        <taxon>lamiids</taxon>
        <taxon>Solanales</taxon>
        <taxon>Solanaceae</taxon>
        <taxon>Solanoideae</taxon>
        <taxon>Hyoscyameae</taxon>
        <taxon>Anisodus</taxon>
    </lineage>
</organism>
<accession>A0A9Q1MT26</accession>
<dbReference type="EMBL" id="JAJAGQ010000005">
    <property type="protein sequence ID" value="KAJ8563692.1"/>
    <property type="molecule type" value="Genomic_DNA"/>
</dbReference>
<feature type="compositionally biased region" description="Basic residues" evidence="2">
    <location>
        <begin position="242"/>
        <end position="267"/>
    </location>
</feature>
<reference evidence="5" key="1">
    <citation type="journal article" date="2023" name="Proc. Natl. Acad. Sci. U.S.A.">
        <title>Genomic and structural basis for evolution of tropane alkaloid biosynthesis.</title>
        <authorList>
            <person name="Wanga Y.-J."/>
            <person name="Taina T."/>
            <person name="Yua J.-Y."/>
            <person name="Lia J."/>
            <person name="Xua B."/>
            <person name="Chenc J."/>
            <person name="D'Auriad J.C."/>
            <person name="Huanga J.-P."/>
            <person name="Huanga S.-X."/>
        </authorList>
    </citation>
    <scope>NUCLEOTIDE SEQUENCE [LARGE SCALE GENOMIC DNA]</scope>
    <source>
        <strain evidence="5">cv. KIB-2019</strain>
    </source>
</reference>
<feature type="compositionally biased region" description="Basic and acidic residues" evidence="2">
    <location>
        <begin position="39"/>
        <end position="50"/>
    </location>
</feature>
<evidence type="ECO:0000256" key="1">
    <source>
        <dbReference type="ARBA" id="ARBA00009797"/>
    </source>
</evidence>
<dbReference type="Pfam" id="PF13238">
    <property type="entry name" value="AAA_18"/>
    <property type="match status" value="1"/>
</dbReference>
<dbReference type="AlphaFoldDB" id="A0A9Q1MT26"/>
<dbReference type="GO" id="GO:0036297">
    <property type="term" value="P:interstrand cross-link repair"/>
    <property type="evidence" value="ECO:0007669"/>
    <property type="project" value="TreeGrafter"/>
</dbReference>
<dbReference type="PANTHER" id="PTHR14464">
    <property type="entry name" value="EXONUCLEASE V"/>
    <property type="match status" value="1"/>
</dbReference>
<dbReference type="InterPro" id="IPR018972">
    <property type="entry name" value="Sas10_C_dom"/>
</dbReference>
<dbReference type="Pfam" id="PF09810">
    <property type="entry name" value="Exo5"/>
    <property type="match status" value="3"/>
</dbReference>
<dbReference type="Proteomes" id="UP001152561">
    <property type="component" value="Unassembled WGS sequence"/>
</dbReference>
<comment type="similarity">
    <text evidence="1">Belongs to the EXO5 family.</text>
</comment>
<dbReference type="GO" id="GO:0045145">
    <property type="term" value="F:single-stranded DNA 5'-3' DNA exonuclease activity"/>
    <property type="evidence" value="ECO:0007669"/>
    <property type="project" value="InterPro"/>
</dbReference>
<keyword evidence="5" id="KW-1185">Reference proteome</keyword>
<dbReference type="InterPro" id="IPR027417">
    <property type="entry name" value="P-loop_NTPase"/>
</dbReference>
<feature type="compositionally biased region" description="Basic and acidic residues" evidence="2">
    <location>
        <begin position="165"/>
        <end position="177"/>
    </location>
</feature>
<sequence>MDSEPLPITHKPSVASTDIQEKEPHEAELVEENGLKSQRKNESKCKRQDDQVGIQSMEMLKVRAALEEKLKHTGVLSSIARKHEKQNNRSRLLNGSLATPDDFDDDAMGAGDDRETRSINKLSRLVTPQVVISGDDDLPKRDDIGERRRKHEMRFLAGAGVEGFDDVKDEPGDHASDDVAATSDDSEMDSDLEFYKEVEKQHSVKVAAKEKMYSRSPATPLAPETLVDGKRQINYQMEKNRGLTRNRKKQDKNPRKKYRGKHEKAQKRREGQIQKIKKPSGPYGGEITGINASTSRSIRFKGSHATTQSKMTESQSPSHTPNEEEQTPQQSNKLPDIPLEIISDEEMALIEAAFSAAATRSLVSSPSRAHFQNNVRSIKSITLLSKRSFSGCGSQSDPLVVDVEDSGRLMSSQKRNRVVDSLLHRFRRKRGLSVTDITATEWCEKKMEYTLLCGKPEKTKAMKAGSIRHEALEQEVIKKVKVHVASAEDVWALKFLNFIVGANQLLFDGLTRELPLVGFAEGVWMVGIIDEIRMPKGQSDAHPMLVDTKTRVRTSLPSEPQRRNGRLQLMCYKHLWDSLVADEFPSRQFFRFFSLNPYHILSAEIRENTAKCGFPAETLTDMLRYSRNTWRMLPPAHEQLLLRYELQEDQSLLGEDQFEYDLDWVKGQIKSSLEVWRGEREASFTPEDERWKCRSCKFASECPASNCGSPKERTLKVCDELEDMTEAGGNIVDHHGCDFFPERWFDRVVVLQTDNTVLYDRLSRRGYTGQKLTNNIECEIFQILLEEAKESYSEDIVVALRSDSV</sequence>
<evidence type="ECO:0000313" key="5">
    <source>
        <dbReference type="Proteomes" id="UP001152561"/>
    </source>
</evidence>
<feature type="region of interest" description="Disordered" evidence="2">
    <location>
        <begin position="162"/>
        <end position="188"/>
    </location>
</feature>
<dbReference type="PANTHER" id="PTHR14464:SF4">
    <property type="entry name" value="EXONUCLEASE V"/>
    <property type="match status" value="1"/>
</dbReference>
<evidence type="ECO:0000256" key="2">
    <source>
        <dbReference type="SAM" id="MobiDB-lite"/>
    </source>
</evidence>
<comment type="caution">
    <text evidence="4">The sequence shown here is derived from an EMBL/GenBank/DDBJ whole genome shotgun (WGS) entry which is preliminary data.</text>
</comment>
<feature type="compositionally biased region" description="Basic and acidic residues" evidence="2">
    <location>
        <begin position="19"/>
        <end position="28"/>
    </location>
</feature>
<feature type="region of interest" description="Disordered" evidence="2">
    <location>
        <begin position="79"/>
        <end position="109"/>
    </location>
</feature>
<dbReference type="InterPro" id="IPR019190">
    <property type="entry name" value="EXOV"/>
</dbReference>
<feature type="region of interest" description="Disordered" evidence="2">
    <location>
        <begin position="1"/>
        <end position="50"/>
    </location>
</feature>
<dbReference type="Gene3D" id="3.40.50.300">
    <property type="entry name" value="P-loop containing nucleotide triphosphate hydrolases"/>
    <property type="match status" value="1"/>
</dbReference>